<feature type="compositionally biased region" description="Low complexity" evidence="8">
    <location>
        <begin position="505"/>
        <end position="515"/>
    </location>
</feature>
<sequence>MSSLLPQSLNNNSKKEHCPDTNFVGKVKRKFFGGEDLAILRKDQQTNNKEEINRHSTNSSNFDNSFTQQQILIPIEKISLCKEIGSGEFGEVYQAIWQREGEESIQVAVKQIQPQKLISQHSSFLQEAAIMTKMQHENVIRMFGVVLDIKAVMLVSELATCGSLLECLKSKAWHSSLSIDVLCNFALQISNGMKYLSSQRLIHRDLAARNVLVHSPSKVKISDFGLSRSLGYGEEYYRSEFNPSMKLPIAWCAPECINFLRFTSFSDVWAYGVFLWEMFSYGETPWDGMNGSQILYAIDTQRLKLEKPKACPSGIYNLMLKCWEWSAEKRPTFENIFIELPTLMPPLLVTVTDCRHKSLRKDKSDYLNYDKGETIILLDKSTSLPGFWLGALKSGKIGLFLPENTIAFLGAQNPTNYSNNIIKSPEIERKSLNSLNEIEENKNGKNKKEKKNKKKDDFKMIISEPKGDLRHTCHVGADGRNFGILNINKNDLSTTISPSLRSISPISTSSSFSLAPPRPPKNPNIHSEMSKSILNNNSEELQPPELPPKPPRFRERFYKDNNKKEYLMPKIVSDNSLTLNYTNNLSSNNFPLNENEKQQECLIISNKNEKEEKEIEEEYLRPPSICIEQINNNLQKIIKEIKSNENNNFEDFDNCSHSTSGDCSETRALLDGDKSNKSSLSEECFIIMSPQTSFVTTMEPSEFQKRELNERRRTFKELEKIEFAESVALSQSQRKIEKKEDKKYLFGDLAKSKKEPLPNFSVEAQQAYKAIL</sequence>
<dbReference type="FunFam" id="1.10.510.10:FF:000521">
    <property type="entry name" value="Tyrosine-protein kinase pr2"/>
    <property type="match status" value="1"/>
</dbReference>
<reference evidence="12" key="1">
    <citation type="submission" date="2016-11" db="UniProtKB">
        <authorList>
            <consortium name="WormBaseParasite"/>
        </authorList>
    </citation>
    <scope>IDENTIFICATION</scope>
</reference>
<keyword evidence="5 7" id="KW-0067">ATP-binding</keyword>
<dbReference type="PROSITE" id="PS00107">
    <property type="entry name" value="PROTEIN_KINASE_ATP"/>
    <property type="match status" value="1"/>
</dbReference>
<dbReference type="SUPFAM" id="SSF56112">
    <property type="entry name" value="Protein kinase-like (PK-like)"/>
    <property type="match status" value="1"/>
</dbReference>
<dbReference type="WBParaSite" id="MhA1_Contig1281.frz3.gene6">
    <property type="protein sequence ID" value="MhA1_Contig1281.frz3.gene6"/>
    <property type="gene ID" value="MhA1_Contig1281.frz3.gene6"/>
</dbReference>
<dbReference type="AlphaFoldDB" id="A0A1I8B3W2"/>
<evidence type="ECO:0000256" key="4">
    <source>
        <dbReference type="ARBA" id="ARBA00022777"/>
    </source>
</evidence>
<dbReference type="GO" id="GO:0005524">
    <property type="term" value="F:ATP binding"/>
    <property type="evidence" value="ECO:0007669"/>
    <property type="project" value="UniProtKB-UniRule"/>
</dbReference>
<evidence type="ECO:0000256" key="5">
    <source>
        <dbReference type="ARBA" id="ARBA00022840"/>
    </source>
</evidence>
<dbReference type="Pfam" id="PF07714">
    <property type="entry name" value="PK_Tyr_Ser-Thr"/>
    <property type="match status" value="1"/>
</dbReference>
<evidence type="ECO:0000256" key="2">
    <source>
        <dbReference type="ARBA" id="ARBA00022679"/>
    </source>
</evidence>
<dbReference type="PRINTS" id="PR00109">
    <property type="entry name" value="TYRKINASE"/>
</dbReference>
<feature type="domain" description="CRIB" evidence="10">
    <location>
        <begin position="462"/>
        <end position="476"/>
    </location>
</feature>
<dbReference type="GO" id="GO:0004715">
    <property type="term" value="F:non-membrane spanning protein tyrosine kinase activity"/>
    <property type="evidence" value="ECO:0007669"/>
    <property type="project" value="UniProtKB-EC"/>
</dbReference>
<keyword evidence="11" id="KW-1185">Reference proteome</keyword>
<evidence type="ECO:0000313" key="12">
    <source>
        <dbReference type="WBParaSite" id="MhA1_Contig1281.frz3.gene6"/>
    </source>
</evidence>
<dbReference type="Proteomes" id="UP000095281">
    <property type="component" value="Unplaced"/>
</dbReference>
<dbReference type="InterPro" id="IPR001245">
    <property type="entry name" value="Ser-Thr/Tyr_kinase_cat_dom"/>
</dbReference>
<dbReference type="InterPro" id="IPR017441">
    <property type="entry name" value="Protein_kinase_ATP_BS"/>
</dbReference>
<feature type="region of interest" description="Disordered" evidence="8">
    <location>
        <begin position="1"/>
        <end position="20"/>
    </location>
</feature>
<evidence type="ECO:0000256" key="6">
    <source>
        <dbReference type="ARBA" id="ARBA00023137"/>
    </source>
</evidence>
<dbReference type="EC" id="2.7.10.2" evidence="1"/>
<dbReference type="OMA" id="HENVIRM"/>
<name>A0A1I8B3W2_MELHA</name>
<evidence type="ECO:0000259" key="9">
    <source>
        <dbReference type="PROSITE" id="PS50011"/>
    </source>
</evidence>
<keyword evidence="6" id="KW-0829">Tyrosine-protein kinase</keyword>
<dbReference type="PROSITE" id="PS00109">
    <property type="entry name" value="PROTEIN_KINASE_TYR"/>
    <property type="match status" value="1"/>
</dbReference>
<protein>
    <recommendedName>
        <fullName evidence="1">non-specific protein-tyrosine kinase</fullName>
        <ecNumber evidence="1">2.7.10.2</ecNumber>
    </recommendedName>
</protein>
<dbReference type="InterPro" id="IPR020635">
    <property type="entry name" value="Tyr_kinase_cat_dom"/>
</dbReference>
<dbReference type="SMART" id="SM00219">
    <property type="entry name" value="TyrKc"/>
    <property type="match status" value="1"/>
</dbReference>
<evidence type="ECO:0000256" key="8">
    <source>
        <dbReference type="SAM" id="MobiDB-lite"/>
    </source>
</evidence>
<dbReference type="PROSITE" id="PS50108">
    <property type="entry name" value="CRIB"/>
    <property type="match status" value="1"/>
</dbReference>
<dbReference type="Gene3D" id="1.10.510.10">
    <property type="entry name" value="Transferase(Phosphotransferase) domain 1"/>
    <property type="match status" value="1"/>
</dbReference>
<dbReference type="InterPro" id="IPR000095">
    <property type="entry name" value="CRIB_dom"/>
</dbReference>
<feature type="compositionally biased region" description="Basic residues" evidence="8">
    <location>
        <begin position="444"/>
        <end position="453"/>
    </location>
</feature>
<evidence type="ECO:0000313" key="11">
    <source>
        <dbReference type="Proteomes" id="UP000095281"/>
    </source>
</evidence>
<feature type="binding site" evidence="7">
    <location>
        <position position="110"/>
    </location>
    <ligand>
        <name>ATP</name>
        <dbReference type="ChEBI" id="CHEBI:30616"/>
    </ligand>
</feature>
<keyword evidence="4" id="KW-0418">Kinase</keyword>
<dbReference type="InterPro" id="IPR011009">
    <property type="entry name" value="Kinase-like_dom_sf"/>
</dbReference>
<dbReference type="PROSITE" id="PS50011">
    <property type="entry name" value="PROTEIN_KINASE_DOM"/>
    <property type="match status" value="1"/>
</dbReference>
<dbReference type="InterPro" id="IPR008266">
    <property type="entry name" value="Tyr_kinase_AS"/>
</dbReference>
<keyword evidence="3 7" id="KW-0547">Nucleotide-binding</keyword>
<dbReference type="Gene3D" id="3.30.200.20">
    <property type="entry name" value="Phosphorylase Kinase, domain 1"/>
    <property type="match status" value="1"/>
</dbReference>
<feature type="domain" description="Protein kinase" evidence="9">
    <location>
        <begin position="78"/>
        <end position="343"/>
    </location>
</feature>
<feature type="region of interest" description="Disordered" evidence="8">
    <location>
        <begin position="439"/>
        <end position="458"/>
    </location>
</feature>
<proteinExistence type="predicted"/>
<accession>A0A1I8B3W2</accession>
<organism evidence="11 12">
    <name type="scientific">Meloidogyne hapla</name>
    <name type="common">Root-knot nematode worm</name>
    <dbReference type="NCBI Taxonomy" id="6305"/>
    <lineage>
        <taxon>Eukaryota</taxon>
        <taxon>Metazoa</taxon>
        <taxon>Ecdysozoa</taxon>
        <taxon>Nematoda</taxon>
        <taxon>Chromadorea</taxon>
        <taxon>Rhabditida</taxon>
        <taxon>Tylenchina</taxon>
        <taxon>Tylenchomorpha</taxon>
        <taxon>Tylenchoidea</taxon>
        <taxon>Meloidogynidae</taxon>
        <taxon>Meloidogyninae</taxon>
        <taxon>Meloidogyne</taxon>
    </lineage>
</organism>
<feature type="region of interest" description="Disordered" evidence="8">
    <location>
        <begin position="505"/>
        <end position="529"/>
    </location>
</feature>
<keyword evidence="2" id="KW-0808">Transferase</keyword>
<dbReference type="PANTHER" id="PTHR24418">
    <property type="entry name" value="TYROSINE-PROTEIN KINASE"/>
    <property type="match status" value="1"/>
</dbReference>
<evidence type="ECO:0000256" key="1">
    <source>
        <dbReference type="ARBA" id="ARBA00011903"/>
    </source>
</evidence>
<dbReference type="InterPro" id="IPR050198">
    <property type="entry name" value="Non-receptor_tyrosine_kinases"/>
</dbReference>
<evidence type="ECO:0000256" key="3">
    <source>
        <dbReference type="ARBA" id="ARBA00022741"/>
    </source>
</evidence>
<feature type="compositionally biased region" description="Low complexity" evidence="8">
    <location>
        <begin position="1"/>
        <end position="12"/>
    </location>
</feature>
<dbReference type="InterPro" id="IPR000719">
    <property type="entry name" value="Prot_kinase_dom"/>
</dbReference>
<evidence type="ECO:0000259" key="10">
    <source>
        <dbReference type="PROSITE" id="PS50108"/>
    </source>
</evidence>
<evidence type="ECO:0000256" key="7">
    <source>
        <dbReference type="PROSITE-ProRule" id="PRU10141"/>
    </source>
</evidence>